<keyword evidence="3" id="KW-1185">Reference proteome</keyword>
<dbReference type="Pfam" id="PF06568">
    <property type="entry name" value="YjiS-like"/>
    <property type="match status" value="1"/>
</dbReference>
<name>A0ABT2WN26_9RHOB</name>
<sequence>MISLTGAATKQPRFQNALSINRLHLLGQGLLSRWQVVAALSPLSDHGLRDIGLTRDDLRSIARDTGSIDRIEQTRIRQSRNW</sequence>
<organism evidence="2 3">
    <name type="scientific">Ruegeria marisflavi</name>
    <dbReference type="NCBI Taxonomy" id="2984152"/>
    <lineage>
        <taxon>Bacteria</taxon>
        <taxon>Pseudomonadati</taxon>
        <taxon>Pseudomonadota</taxon>
        <taxon>Alphaproteobacteria</taxon>
        <taxon>Rhodobacterales</taxon>
        <taxon>Roseobacteraceae</taxon>
        <taxon>Ruegeria</taxon>
    </lineage>
</organism>
<proteinExistence type="predicted"/>
<dbReference type="RefSeq" id="WP_263387441.1">
    <property type="nucleotide sequence ID" value="NZ_JAOVQN010000004.1"/>
</dbReference>
<gene>
    <name evidence="2" type="ORF">OEZ49_05895</name>
</gene>
<accession>A0ABT2WN26</accession>
<dbReference type="InterPro" id="IPR009506">
    <property type="entry name" value="YjiS-like"/>
</dbReference>
<dbReference type="Proteomes" id="UP001321014">
    <property type="component" value="Unassembled WGS sequence"/>
</dbReference>
<reference evidence="2 3" key="1">
    <citation type="submission" date="2022-10" db="EMBL/GenBank/DDBJ databases">
        <title>Ruegeria sp. nov., isolated from ocean surface water.</title>
        <authorList>
            <person name="He W."/>
            <person name="Wang L."/>
            <person name="Zhang D.-F."/>
        </authorList>
    </citation>
    <scope>NUCLEOTIDE SEQUENCE [LARGE SCALE GENOMIC DNA]</scope>
    <source>
        <strain evidence="2 3">WL0004</strain>
    </source>
</reference>
<comment type="caution">
    <text evidence="2">The sequence shown here is derived from an EMBL/GenBank/DDBJ whole genome shotgun (WGS) entry which is preliminary data.</text>
</comment>
<evidence type="ECO:0000313" key="3">
    <source>
        <dbReference type="Proteomes" id="UP001321014"/>
    </source>
</evidence>
<feature type="domain" description="YjiS-like" evidence="1">
    <location>
        <begin position="33"/>
        <end position="59"/>
    </location>
</feature>
<evidence type="ECO:0000259" key="1">
    <source>
        <dbReference type="Pfam" id="PF06568"/>
    </source>
</evidence>
<protein>
    <submittedName>
        <fullName evidence="2">DUF1127 domain-containing protein</fullName>
    </submittedName>
</protein>
<dbReference type="EMBL" id="JAOVQN010000004">
    <property type="protein sequence ID" value="MCU9837291.1"/>
    <property type="molecule type" value="Genomic_DNA"/>
</dbReference>
<evidence type="ECO:0000313" key="2">
    <source>
        <dbReference type="EMBL" id="MCU9837291.1"/>
    </source>
</evidence>